<dbReference type="InterPro" id="IPR006680">
    <property type="entry name" value="Amidohydro-rel"/>
</dbReference>
<name>A0A381NB83_9ZZZZ</name>
<dbReference type="Pfam" id="PF04909">
    <property type="entry name" value="Amidohydro_2"/>
    <property type="match status" value="1"/>
</dbReference>
<dbReference type="GO" id="GO:0019748">
    <property type="term" value="P:secondary metabolic process"/>
    <property type="evidence" value="ECO:0007669"/>
    <property type="project" value="TreeGrafter"/>
</dbReference>
<dbReference type="AlphaFoldDB" id="A0A381NB83"/>
<dbReference type="PANTHER" id="PTHR21240:SF28">
    <property type="entry name" value="ISO-OROTATE DECARBOXYLASE (EUROFUNG)"/>
    <property type="match status" value="1"/>
</dbReference>
<dbReference type="InterPro" id="IPR032466">
    <property type="entry name" value="Metal_Hydrolase"/>
</dbReference>
<dbReference type="InterPro" id="IPR032465">
    <property type="entry name" value="ACMSD"/>
</dbReference>
<dbReference type="SUPFAM" id="SSF51556">
    <property type="entry name" value="Metallo-dependent hydrolases"/>
    <property type="match status" value="1"/>
</dbReference>
<reference evidence="3" key="1">
    <citation type="submission" date="2018-05" db="EMBL/GenBank/DDBJ databases">
        <authorList>
            <person name="Lanie J.A."/>
            <person name="Ng W.-L."/>
            <person name="Kazmierczak K.M."/>
            <person name="Andrzejewski T.M."/>
            <person name="Davidsen T.M."/>
            <person name="Wayne K.J."/>
            <person name="Tettelin H."/>
            <person name="Glass J.I."/>
            <person name="Rusch D."/>
            <person name="Podicherti R."/>
            <person name="Tsui H.-C.T."/>
            <person name="Winkler M.E."/>
        </authorList>
    </citation>
    <scope>NUCLEOTIDE SEQUENCE</scope>
</reference>
<organism evidence="3">
    <name type="scientific">marine metagenome</name>
    <dbReference type="NCBI Taxonomy" id="408172"/>
    <lineage>
        <taxon>unclassified sequences</taxon>
        <taxon>metagenomes</taxon>
        <taxon>ecological metagenomes</taxon>
    </lineage>
</organism>
<evidence type="ECO:0000256" key="1">
    <source>
        <dbReference type="ARBA" id="ARBA00023239"/>
    </source>
</evidence>
<dbReference type="PANTHER" id="PTHR21240">
    <property type="entry name" value="2-AMINO-3-CARBOXYLMUCONATE-6-SEMIALDEHYDE DECARBOXYLASE"/>
    <property type="match status" value="1"/>
</dbReference>
<dbReference type="EMBL" id="UINC01000244">
    <property type="protein sequence ID" value="SUZ51880.1"/>
    <property type="molecule type" value="Genomic_DNA"/>
</dbReference>
<gene>
    <name evidence="3" type="ORF">METZ01_LOCUS4734</name>
</gene>
<dbReference type="Gene3D" id="3.20.20.140">
    <property type="entry name" value="Metal-dependent hydrolases"/>
    <property type="match status" value="1"/>
</dbReference>
<evidence type="ECO:0000259" key="2">
    <source>
        <dbReference type="Pfam" id="PF04909"/>
    </source>
</evidence>
<evidence type="ECO:0000313" key="3">
    <source>
        <dbReference type="EMBL" id="SUZ51880.1"/>
    </source>
</evidence>
<dbReference type="GO" id="GO:0016831">
    <property type="term" value="F:carboxy-lyase activity"/>
    <property type="evidence" value="ECO:0007669"/>
    <property type="project" value="InterPro"/>
</dbReference>
<sequence>MRNGFRVLDTDAHQMEPQSIWKEYIDPDFADRAPAVGDMGNGKLGMMVENEPVTRQSGSYPMDSKDFHEATIKAMERFKNTREKGFSAAARLTDMDAHGVDAQVIYPTVGGQILGKSFTDPELLLAVCAAYNDWSLEYCSLAPERLRMAAMLPVQAPDLAIEEAKRTAAKGAACYYVRPNPVANRNLYHADYHSLWTEIESLAKPVCIHDSGSPHLPSYGDRMETHTSGHIIAHPFEAMVAMMSLIWYGTIERHPKLSIVHVEADAGWLPYWLQRMEQHWDFSGCAEHPELKKRPTEYFKSNFLVACRGDEMTLPAVCELVGDDYLTFNTDYPHPDGTWPLGMENLEHQPLPEESIRKIFWNNAAPVFGCA</sequence>
<accession>A0A381NB83</accession>
<dbReference type="GO" id="GO:0005737">
    <property type="term" value="C:cytoplasm"/>
    <property type="evidence" value="ECO:0007669"/>
    <property type="project" value="TreeGrafter"/>
</dbReference>
<proteinExistence type="predicted"/>
<feature type="domain" description="Amidohydrolase-related" evidence="2">
    <location>
        <begin position="80"/>
        <end position="369"/>
    </location>
</feature>
<keyword evidence="1" id="KW-0456">Lyase</keyword>
<dbReference type="GO" id="GO:0016787">
    <property type="term" value="F:hydrolase activity"/>
    <property type="evidence" value="ECO:0007669"/>
    <property type="project" value="InterPro"/>
</dbReference>
<protein>
    <recommendedName>
        <fullName evidence="2">Amidohydrolase-related domain-containing protein</fullName>
    </recommendedName>
</protein>